<dbReference type="GO" id="GO:0006433">
    <property type="term" value="P:prolyl-tRNA aminoacylation"/>
    <property type="evidence" value="ECO:0007669"/>
    <property type="project" value="UniProtKB-UniRule"/>
</dbReference>
<evidence type="ECO:0000256" key="5">
    <source>
        <dbReference type="ARBA" id="ARBA00022741"/>
    </source>
</evidence>
<evidence type="ECO:0000256" key="7">
    <source>
        <dbReference type="ARBA" id="ARBA00022917"/>
    </source>
</evidence>
<comment type="subcellular location">
    <subcellularLocation>
        <location evidence="1 11">Cytoplasm</location>
    </subcellularLocation>
</comment>
<accession>A0A1F5S408</accession>
<dbReference type="InterPro" id="IPR002316">
    <property type="entry name" value="Pro-tRNA-ligase_IIa"/>
</dbReference>
<evidence type="ECO:0000256" key="8">
    <source>
        <dbReference type="ARBA" id="ARBA00023146"/>
    </source>
</evidence>
<dbReference type="EMBL" id="MFGA01000006">
    <property type="protein sequence ID" value="OGF21399.1"/>
    <property type="molecule type" value="Genomic_DNA"/>
</dbReference>
<evidence type="ECO:0000313" key="13">
    <source>
        <dbReference type="EMBL" id="OGF21399.1"/>
    </source>
</evidence>
<dbReference type="EC" id="6.1.1.15" evidence="11"/>
<keyword evidence="8 11" id="KW-0030">Aminoacyl-tRNA synthetase</keyword>
<evidence type="ECO:0000259" key="12">
    <source>
        <dbReference type="PROSITE" id="PS50862"/>
    </source>
</evidence>
<comment type="similarity">
    <text evidence="10 11">Belongs to the class-II aminoacyl-tRNA synthetase family. ProS type 3 subfamily.</text>
</comment>
<dbReference type="PRINTS" id="PR01046">
    <property type="entry name" value="TRNASYNTHPRO"/>
</dbReference>
<dbReference type="SMART" id="SM00946">
    <property type="entry name" value="ProRS-C_1"/>
    <property type="match status" value="1"/>
</dbReference>
<reference evidence="13 14" key="1">
    <citation type="journal article" date="2016" name="Nat. Commun.">
        <title>Thousands of microbial genomes shed light on interconnected biogeochemical processes in an aquifer system.</title>
        <authorList>
            <person name="Anantharaman K."/>
            <person name="Brown C.T."/>
            <person name="Hug L.A."/>
            <person name="Sharon I."/>
            <person name="Castelle C.J."/>
            <person name="Probst A.J."/>
            <person name="Thomas B.C."/>
            <person name="Singh A."/>
            <person name="Wilkins M.J."/>
            <person name="Karaoz U."/>
            <person name="Brodie E.L."/>
            <person name="Williams K.H."/>
            <person name="Hubbard S.S."/>
            <person name="Banfield J.F."/>
        </authorList>
    </citation>
    <scope>NUCLEOTIDE SEQUENCE [LARGE SCALE GENOMIC DNA]</scope>
</reference>
<gene>
    <name evidence="11" type="primary">proS</name>
    <name evidence="13" type="ORF">A2257_00365</name>
</gene>
<comment type="catalytic activity">
    <reaction evidence="9 11">
        <text>tRNA(Pro) + L-proline + ATP = L-prolyl-tRNA(Pro) + AMP + diphosphate</text>
        <dbReference type="Rhea" id="RHEA:14305"/>
        <dbReference type="Rhea" id="RHEA-COMP:9700"/>
        <dbReference type="Rhea" id="RHEA-COMP:9702"/>
        <dbReference type="ChEBI" id="CHEBI:30616"/>
        <dbReference type="ChEBI" id="CHEBI:33019"/>
        <dbReference type="ChEBI" id="CHEBI:60039"/>
        <dbReference type="ChEBI" id="CHEBI:78442"/>
        <dbReference type="ChEBI" id="CHEBI:78532"/>
        <dbReference type="ChEBI" id="CHEBI:456215"/>
        <dbReference type="EC" id="6.1.1.15"/>
    </reaction>
</comment>
<dbReference type="GO" id="GO:0005737">
    <property type="term" value="C:cytoplasm"/>
    <property type="evidence" value="ECO:0007669"/>
    <property type="project" value="UniProtKB-SubCell"/>
</dbReference>
<proteinExistence type="inferred from homology"/>
<name>A0A1F5S408_9BACT</name>
<dbReference type="FunFam" id="3.40.50.800:FF:000005">
    <property type="entry name" value="bifunctional glutamate/proline--tRNA ligase"/>
    <property type="match status" value="1"/>
</dbReference>
<dbReference type="HAMAP" id="MF_01571">
    <property type="entry name" value="Pro_tRNA_synth_type3"/>
    <property type="match status" value="1"/>
</dbReference>
<evidence type="ECO:0000256" key="1">
    <source>
        <dbReference type="ARBA" id="ARBA00004496"/>
    </source>
</evidence>
<sequence length="487" mass="56352">MKTKTEETTEKGAKIKITKRGEDFSRWYTDVIAAAEMADYAPVKGCMVIRPYGYAIWENFQKVLDKMFKETGHENAYFPLFIPESFLKREENHIEGFSPELAVVTHAGGKKLEENLVVRPTSETIIYDSFSKWIESWRDLPLLLNQWANVVRWEMRTRLFLRTTEFLWQEGHTAHATENEAEEEVLKMLEVYRKFSEEYLALPVIPGRKSENEKFAGALRTYCIEGMMQDKKALQCGTSHNLGQNFAKVFDVKFLDQEGTKQYVWQTSWGVSTRLIGALIMAHGDDNGIIVPPKIAAVQAVIIPIWKSEEEREKVLEAAKKLYEELKDGGIGVRLDERDLRPAWKYFEWERKGVPVRIELGPRDIEKSEAVMVRRDTGEKRNVLQKQLADEVKKELEAIQKNLFDRALKFQKENTFETEDWEEFKKIMAGDGGFVKANWCGETKCELEIKEETKATVRCIPFNEKASGKCIHCDKKAKEKVIFAQAY</sequence>
<evidence type="ECO:0000256" key="9">
    <source>
        <dbReference type="ARBA" id="ARBA00047671"/>
    </source>
</evidence>
<dbReference type="GO" id="GO:0017101">
    <property type="term" value="C:aminoacyl-tRNA synthetase multienzyme complex"/>
    <property type="evidence" value="ECO:0007669"/>
    <property type="project" value="TreeGrafter"/>
</dbReference>
<dbReference type="SUPFAM" id="SSF64586">
    <property type="entry name" value="C-terminal domain of ProRS"/>
    <property type="match status" value="1"/>
</dbReference>
<dbReference type="SUPFAM" id="SSF55681">
    <property type="entry name" value="Class II aaRS and biotin synthetases"/>
    <property type="match status" value="1"/>
</dbReference>
<evidence type="ECO:0000256" key="6">
    <source>
        <dbReference type="ARBA" id="ARBA00022840"/>
    </source>
</evidence>
<evidence type="ECO:0000256" key="4">
    <source>
        <dbReference type="ARBA" id="ARBA00022598"/>
    </source>
</evidence>
<dbReference type="InterPro" id="IPR006195">
    <property type="entry name" value="aa-tRNA-synth_II"/>
</dbReference>
<dbReference type="Gene3D" id="3.30.110.30">
    <property type="entry name" value="C-terminal domain of ProRS"/>
    <property type="match status" value="1"/>
</dbReference>
<dbReference type="Pfam" id="PF09180">
    <property type="entry name" value="ProRS-C_1"/>
    <property type="match status" value="1"/>
</dbReference>
<dbReference type="InterPro" id="IPR004154">
    <property type="entry name" value="Anticodon-bd"/>
</dbReference>
<dbReference type="Gene3D" id="3.30.930.10">
    <property type="entry name" value="Bira Bifunctional Protein, Domain 2"/>
    <property type="match status" value="1"/>
</dbReference>
<dbReference type="PANTHER" id="PTHR43382">
    <property type="entry name" value="PROLYL-TRNA SYNTHETASE"/>
    <property type="match status" value="1"/>
</dbReference>
<dbReference type="CDD" id="cd00862">
    <property type="entry name" value="ProRS_anticodon_zinc"/>
    <property type="match status" value="1"/>
</dbReference>
<keyword evidence="5 11" id="KW-0547">Nucleotide-binding</keyword>
<comment type="domain">
    <text evidence="11">Consists of three domains: the N-terminal catalytic domain, the anticodon-binding domain and the C-terminal extension.</text>
</comment>
<keyword evidence="4 11" id="KW-0436">Ligase</keyword>
<dbReference type="InterPro" id="IPR045864">
    <property type="entry name" value="aa-tRNA-synth_II/BPL/LPL"/>
</dbReference>
<evidence type="ECO:0000313" key="14">
    <source>
        <dbReference type="Proteomes" id="UP000177407"/>
    </source>
</evidence>
<evidence type="ECO:0000256" key="3">
    <source>
        <dbReference type="ARBA" id="ARBA00022490"/>
    </source>
</evidence>
<keyword evidence="3 11" id="KW-0963">Cytoplasm</keyword>
<dbReference type="PROSITE" id="PS50862">
    <property type="entry name" value="AA_TRNA_LIGASE_II"/>
    <property type="match status" value="1"/>
</dbReference>
<keyword evidence="7 11" id="KW-0648">Protein biosynthesis</keyword>
<dbReference type="Proteomes" id="UP000177407">
    <property type="component" value="Unassembled WGS sequence"/>
</dbReference>
<feature type="domain" description="Aminoacyl-transfer RNA synthetases class-II family profile" evidence="12">
    <location>
        <begin position="50"/>
        <end position="292"/>
    </location>
</feature>
<dbReference type="InterPro" id="IPR033721">
    <property type="entry name" value="ProRS_core_arch_euk"/>
</dbReference>
<evidence type="ECO:0000256" key="11">
    <source>
        <dbReference type="HAMAP-Rule" id="MF_01571"/>
    </source>
</evidence>
<dbReference type="SUPFAM" id="SSF52954">
    <property type="entry name" value="Class II aaRS ABD-related"/>
    <property type="match status" value="1"/>
</dbReference>
<dbReference type="InterPro" id="IPR016061">
    <property type="entry name" value="Pro-tRNA_ligase_II_C"/>
</dbReference>
<dbReference type="PANTHER" id="PTHR43382:SF2">
    <property type="entry name" value="BIFUNCTIONAL GLUTAMATE_PROLINE--TRNA LIGASE"/>
    <property type="match status" value="1"/>
</dbReference>
<organism evidence="13 14">
    <name type="scientific">Candidatus Falkowbacteria bacterium RIFOXYA2_FULL_38_12</name>
    <dbReference type="NCBI Taxonomy" id="1797993"/>
    <lineage>
        <taxon>Bacteria</taxon>
        <taxon>Candidatus Falkowiibacteriota</taxon>
    </lineage>
</organism>
<dbReference type="Pfam" id="PF00587">
    <property type="entry name" value="tRNA-synt_2b"/>
    <property type="match status" value="1"/>
</dbReference>
<dbReference type="NCBIfam" id="TIGR00408">
    <property type="entry name" value="proS_fam_I"/>
    <property type="match status" value="1"/>
</dbReference>
<comment type="function">
    <text evidence="11">Catalyzes the attachment of proline to tRNA(Pro) in a two-step reaction: proline is first activated by ATP to form Pro-AMP and then transferred to the acceptor end of tRNA(Pro).</text>
</comment>
<dbReference type="InterPro" id="IPR004499">
    <property type="entry name" value="Pro-tRNA-ligase_IIa_arc-type"/>
</dbReference>
<dbReference type="GO" id="GO:0004827">
    <property type="term" value="F:proline-tRNA ligase activity"/>
    <property type="evidence" value="ECO:0007669"/>
    <property type="project" value="UniProtKB-UniRule"/>
</dbReference>
<dbReference type="Pfam" id="PF03129">
    <property type="entry name" value="HGTP_anticodon"/>
    <property type="match status" value="1"/>
</dbReference>
<dbReference type="FunFam" id="3.30.930.10:FF:000023">
    <property type="entry name" value="Proline--tRNA ligase"/>
    <property type="match status" value="1"/>
</dbReference>
<comment type="caution">
    <text evidence="13">The sequence shown here is derived from an EMBL/GenBank/DDBJ whole genome shotgun (WGS) entry which is preliminary data.</text>
</comment>
<evidence type="ECO:0000256" key="10">
    <source>
        <dbReference type="ARBA" id="ARBA00060806"/>
    </source>
</evidence>
<dbReference type="InterPro" id="IPR002314">
    <property type="entry name" value="aa-tRNA-synt_IIb"/>
</dbReference>
<dbReference type="GO" id="GO:0005524">
    <property type="term" value="F:ATP binding"/>
    <property type="evidence" value="ECO:0007669"/>
    <property type="project" value="UniProtKB-UniRule"/>
</dbReference>
<evidence type="ECO:0000256" key="2">
    <source>
        <dbReference type="ARBA" id="ARBA00011738"/>
    </source>
</evidence>
<dbReference type="CDD" id="cd00778">
    <property type="entry name" value="ProRS_core_arch_euk"/>
    <property type="match status" value="1"/>
</dbReference>
<comment type="subunit">
    <text evidence="2 11">Homodimer.</text>
</comment>
<dbReference type="InterPro" id="IPR017449">
    <property type="entry name" value="Pro-tRNA_synth_II"/>
</dbReference>
<dbReference type="Gene3D" id="3.40.50.800">
    <property type="entry name" value="Anticodon-binding domain"/>
    <property type="match status" value="1"/>
</dbReference>
<dbReference type="AlphaFoldDB" id="A0A1F5S408"/>
<dbReference type="InterPro" id="IPR036621">
    <property type="entry name" value="Anticodon-bd_dom_sf"/>
</dbReference>
<keyword evidence="6 11" id="KW-0067">ATP-binding</keyword>
<protein>
    <recommendedName>
        <fullName evidence="11">Proline--tRNA ligase</fullName>
        <ecNumber evidence="11">6.1.1.15</ecNumber>
    </recommendedName>
    <alternativeName>
        <fullName evidence="11">Prolyl-tRNA synthetase</fullName>
        <shortName evidence="11">ProRS</shortName>
    </alternativeName>
</protein>